<comment type="caution">
    <text evidence="1">The sequence shown here is derived from an EMBL/GenBank/DDBJ whole genome shotgun (WGS) entry which is preliminary data.</text>
</comment>
<dbReference type="PATRIC" id="fig|942150.3.peg.2595"/>
<name>A0A0R2MAL3_9LACO</name>
<dbReference type="SUPFAM" id="SSF51905">
    <property type="entry name" value="FAD/NAD(P)-binding domain"/>
    <property type="match status" value="1"/>
</dbReference>
<gene>
    <name evidence="1" type="ORF">IV64_GL002487</name>
</gene>
<evidence type="ECO:0000313" key="2">
    <source>
        <dbReference type="Proteomes" id="UP000051783"/>
    </source>
</evidence>
<dbReference type="Gene3D" id="3.50.50.60">
    <property type="entry name" value="FAD/NAD(P)-binding domain"/>
    <property type="match status" value="1"/>
</dbReference>
<dbReference type="STRING" id="942150.IV64_GL002487"/>
<dbReference type="InterPro" id="IPR036188">
    <property type="entry name" value="FAD/NAD-bd_sf"/>
</dbReference>
<reference evidence="1 2" key="1">
    <citation type="journal article" date="2015" name="Genome Announc.">
        <title>Expanding the biotechnology potential of lactobacilli through comparative genomics of 213 strains and associated genera.</title>
        <authorList>
            <person name="Sun Z."/>
            <person name="Harris H.M."/>
            <person name="McCann A."/>
            <person name="Guo C."/>
            <person name="Argimon S."/>
            <person name="Zhang W."/>
            <person name="Yang X."/>
            <person name="Jeffery I.B."/>
            <person name="Cooney J.C."/>
            <person name="Kagawa T.F."/>
            <person name="Liu W."/>
            <person name="Song Y."/>
            <person name="Salvetti E."/>
            <person name="Wrobel A."/>
            <person name="Rasinkangas P."/>
            <person name="Parkhill J."/>
            <person name="Rea M.C."/>
            <person name="O'Sullivan O."/>
            <person name="Ritari J."/>
            <person name="Douillard F.P."/>
            <person name="Paul Ross R."/>
            <person name="Yang R."/>
            <person name="Briner A.E."/>
            <person name="Felis G.E."/>
            <person name="de Vos W.M."/>
            <person name="Barrangou R."/>
            <person name="Klaenhammer T.R."/>
            <person name="Caufield P.W."/>
            <person name="Cui Y."/>
            <person name="Zhang H."/>
            <person name="O'Toole P.W."/>
        </authorList>
    </citation>
    <scope>NUCLEOTIDE SEQUENCE [LARGE SCALE GENOMIC DNA]</scope>
    <source>
        <strain evidence="1 2">LMG 26013</strain>
    </source>
</reference>
<proteinExistence type="predicted"/>
<dbReference type="RefSeq" id="WP_057706194.1">
    <property type="nucleotide sequence ID" value="NZ_JQCL01000057.1"/>
</dbReference>
<dbReference type="Proteomes" id="UP000051783">
    <property type="component" value="Unassembled WGS sequence"/>
</dbReference>
<dbReference type="EMBL" id="JQCL01000057">
    <property type="protein sequence ID" value="KRO10801.1"/>
    <property type="molecule type" value="Genomic_DNA"/>
</dbReference>
<dbReference type="AlphaFoldDB" id="A0A0R2MAL3"/>
<protein>
    <recommendedName>
        <fullName evidence="3">FAD-dependent oxidoreductase 2 FAD binding domain-containing protein</fullName>
    </recommendedName>
</protein>
<accession>A0A0R2MAL3</accession>
<evidence type="ECO:0008006" key="3">
    <source>
        <dbReference type="Google" id="ProtNLM"/>
    </source>
</evidence>
<dbReference type="OrthoDB" id="9806724at2"/>
<keyword evidence="2" id="KW-1185">Reference proteome</keyword>
<organism evidence="1 2">
    <name type="scientific">Lactiplantibacillus xiangfangensis</name>
    <dbReference type="NCBI Taxonomy" id="942150"/>
    <lineage>
        <taxon>Bacteria</taxon>
        <taxon>Bacillati</taxon>
        <taxon>Bacillota</taxon>
        <taxon>Bacilli</taxon>
        <taxon>Lactobacillales</taxon>
        <taxon>Lactobacillaceae</taxon>
        <taxon>Lactiplantibacillus</taxon>
    </lineage>
</organism>
<evidence type="ECO:0000313" key="1">
    <source>
        <dbReference type="EMBL" id="KRO10801.1"/>
    </source>
</evidence>
<sequence length="103" mass="11148">MAAKFQFESTVITTLASQYDVIIIGSGSSGLVSTVQAHESGMDAAETLVQLQYHVVDRFDDFYRETLAGGLHGNNRIDGNSIAEAVVFGRQAGQQVYRDSMTS</sequence>